<evidence type="ECO:0000256" key="1">
    <source>
        <dbReference type="ARBA" id="ARBA00009437"/>
    </source>
</evidence>
<dbReference type="AlphaFoldDB" id="A0A2S5KRY4"/>
<accession>A0A2S5KRY4</accession>
<keyword evidence="3" id="KW-0238">DNA-binding</keyword>
<dbReference type="PANTHER" id="PTHR30537:SF5">
    <property type="entry name" value="HTH-TYPE TRANSCRIPTIONAL ACTIVATOR TTDR-RELATED"/>
    <property type="match status" value="1"/>
</dbReference>
<dbReference type="FunFam" id="1.10.10.10:FF:000001">
    <property type="entry name" value="LysR family transcriptional regulator"/>
    <property type="match status" value="1"/>
</dbReference>
<dbReference type="GO" id="GO:0006351">
    <property type="term" value="P:DNA-templated transcription"/>
    <property type="evidence" value="ECO:0007669"/>
    <property type="project" value="TreeGrafter"/>
</dbReference>
<evidence type="ECO:0000259" key="5">
    <source>
        <dbReference type="PROSITE" id="PS50931"/>
    </source>
</evidence>
<comment type="caution">
    <text evidence="6">The sequence shown here is derived from an EMBL/GenBank/DDBJ whole genome shotgun (WGS) entry which is preliminary data.</text>
</comment>
<comment type="similarity">
    <text evidence="1">Belongs to the LysR transcriptional regulatory family.</text>
</comment>
<dbReference type="SUPFAM" id="SSF53850">
    <property type="entry name" value="Periplasmic binding protein-like II"/>
    <property type="match status" value="1"/>
</dbReference>
<feature type="domain" description="HTH lysR-type" evidence="5">
    <location>
        <begin position="5"/>
        <end position="62"/>
    </location>
</feature>
<dbReference type="Gene3D" id="3.40.190.290">
    <property type="match status" value="1"/>
</dbReference>
<evidence type="ECO:0000256" key="3">
    <source>
        <dbReference type="ARBA" id="ARBA00023125"/>
    </source>
</evidence>
<dbReference type="InterPro" id="IPR000847">
    <property type="entry name" value="LysR_HTH_N"/>
</dbReference>
<dbReference type="FunFam" id="3.40.190.290:FF:000001">
    <property type="entry name" value="Transcriptional regulator, LysR family"/>
    <property type="match status" value="1"/>
</dbReference>
<dbReference type="GO" id="GO:0003700">
    <property type="term" value="F:DNA-binding transcription factor activity"/>
    <property type="evidence" value="ECO:0007669"/>
    <property type="project" value="InterPro"/>
</dbReference>
<dbReference type="SUPFAM" id="SSF46785">
    <property type="entry name" value="Winged helix' DNA-binding domain"/>
    <property type="match status" value="1"/>
</dbReference>
<evidence type="ECO:0000313" key="7">
    <source>
        <dbReference type="Proteomes" id="UP000238196"/>
    </source>
</evidence>
<proteinExistence type="inferred from homology"/>
<keyword evidence="2" id="KW-0805">Transcription regulation</keyword>
<dbReference type="Pfam" id="PF00126">
    <property type="entry name" value="HTH_1"/>
    <property type="match status" value="1"/>
</dbReference>
<dbReference type="InterPro" id="IPR058163">
    <property type="entry name" value="LysR-type_TF_proteobact-type"/>
</dbReference>
<dbReference type="OrthoDB" id="5289705at2"/>
<dbReference type="Pfam" id="PF03466">
    <property type="entry name" value="LysR_substrate"/>
    <property type="match status" value="1"/>
</dbReference>
<organism evidence="6 7">
    <name type="scientific">Proteobacteria bacterium 228</name>
    <dbReference type="NCBI Taxonomy" id="2083153"/>
    <lineage>
        <taxon>Bacteria</taxon>
        <taxon>Pseudomonadati</taxon>
        <taxon>Pseudomonadota</taxon>
    </lineage>
</organism>
<dbReference type="Gene3D" id="1.10.10.10">
    <property type="entry name" value="Winged helix-like DNA-binding domain superfamily/Winged helix DNA-binding domain"/>
    <property type="match status" value="1"/>
</dbReference>
<dbReference type="EMBL" id="PRLP01000032">
    <property type="protein sequence ID" value="PPC77518.1"/>
    <property type="molecule type" value="Genomic_DNA"/>
</dbReference>
<dbReference type="GO" id="GO:0043565">
    <property type="term" value="F:sequence-specific DNA binding"/>
    <property type="evidence" value="ECO:0007669"/>
    <property type="project" value="TreeGrafter"/>
</dbReference>
<evidence type="ECO:0000313" key="6">
    <source>
        <dbReference type="EMBL" id="PPC77518.1"/>
    </source>
</evidence>
<keyword evidence="4" id="KW-0804">Transcription</keyword>
<dbReference type="CDD" id="cd08422">
    <property type="entry name" value="PBP2_CrgA_like"/>
    <property type="match status" value="1"/>
</dbReference>
<dbReference type="PANTHER" id="PTHR30537">
    <property type="entry name" value="HTH-TYPE TRANSCRIPTIONAL REGULATOR"/>
    <property type="match status" value="1"/>
</dbReference>
<dbReference type="PROSITE" id="PS50931">
    <property type="entry name" value="HTH_LYSR"/>
    <property type="match status" value="1"/>
</dbReference>
<dbReference type="InterPro" id="IPR036390">
    <property type="entry name" value="WH_DNA-bd_sf"/>
</dbReference>
<dbReference type="InterPro" id="IPR005119">
    <property type="entry name" value="LysR_subst-bd"/>
</dbReference>
<sequence>MPAIERISDLDMFLHIVSGGSLSAAARELNLSLAVISTRLARLEEALGVRLLNRSTRRLSLTEEGAEFYQRAQKLMSDLQDTEEALGQHSQEPRGKLRITCTSGFGRRHIAPRLPRFHALYPQIVIELLATDSIVDIVKERVDLAIRQATLPDSSLKLRTIAPNRRVVCAAPAYLQQHGTPATPDELRAHRCIAIGNPPLSLWNFIDPRDGSELQVEVPVCFRTNDGEIAHNAALAGTGLVWKSWLDVAEDLQQGALIEVLPEWHSPWVPVQVVYPSNRQQPAKVRAFIDFLIEELASLDQPRKP</sequence>
<dbReference type="InterPro" id="IPR036388">
    <property type="entry name" value="WH-like_DNA-bd_sf"/>
</dbReference>
<dbReference type="Proteomes" id="UP000238196">
    <property type="component" value="Unassembled WGS sequence"/>
</dbReference>
<protein>
    <submittedName>
        <fullName evidence="6">LysR family transcriptional regulator</fullName>
    </submittedName>
</protein>
<gene>
    <name evidence="6" type="ORF">C4K68_09970</name>
</gene>
<evidence type="ECO:0000256" key="2">
    <source>
        <dbReference type="ARBA" id="ARBA00023015"/>
    </source>
</evidence>
<reference evidence="6 7" key="1">
    <citation type="submission" date="2018-02" db="EMBL/GenBank/DDBJ databases">
        <title>novel marine gammaproteobacteria from coastal saline agro ecosystem.</title>
        <authorList>
            <person name="Krishnan R."/>
            <person name="Ramesh Kumar N."/>
        </authorList>
    </citation>
    <scope>NUCLEOTIDE SEQUENCE [LARGE SCALE GENOMIC DNA]</scope>
    <source>
        <strain evidence="6 7">228</strain>
    </source>
</reference>
<evidence type="ECO:0000256" key="4">
    <source>
        <dbReference type="ARBA" id="ARBA00023163"/>
    </source>
</evidence>
<name>A0A2S5KRY4_9PROT</name>